<name>A0A0P9UAJ4_PSEYM</name>
<dbReference type="InterPro" id="IPR008183">
    <property type="entry name" value="Aldose_1/G6P_1-epimerase"/>
</dbReference>
<comment type="similarity">
    <text evidence="2 4">Belongs to the glucose-6-phosphate 1-epimerase family.</text>
</comment>
<feature type="active site" evidence="5">
    <location>
        <position position="193"/>
    </location>
</feature>
<dbReference type="EMBL" id="RBUQ01000351">
    <property type="protein sequence ID" value="RMV28183.1"/>
    <property type="molecule type" value="Genomic_DNA"/>
</dbReference>
<dbReference type="InterPro" id="IPR025532">
    <property type="entry name" value="G6P_1-epimerase"/>
</dbReference>
<evidence type="ECO:0000256" key="2">
    <source>
        <dbReference type="ARBA" id="ARBA00005866"/>
    </source>
</evidence>
<proteinExistence type="inferred from homology"/>
<dbReference type="AlphaFoldDB" id="A0A0P9UAJ4"/>
<dbReference type="Pfam" id="PF01263">
    <property type="entry name" value="Aldose_epim"/>
    <property type="match status" value="1"/>
</dbReference>
<keyword evidence="3 4" id="KW-0413">Isomerase</keyword>
<dbReference type="GO" id="GO:0005975">
    <property type="term" value="P:carbohydrate metabolic process"/>
    <property type="evidence" value="ECO:0007669"/>
    <property type="project" value="InterPro"/>
</dbReference>
<dbReference type="InterPro" id="IPR011013">
    <property type="entry name" value="Gal_mutarotase_sf_dom"/>
</dbReference>
<comment type="catalytic activity">
    <reaction evidence="1">
        <text>alpha-D-glucose 6-phosphate = beta-D-glucose 6-phosphate</text>
        <dbReference type="Rhea" id="RHEA:16249"/>
        <dbReference type="ChEBI" id="CHEBI:58225"/>
        <dbReference type="ChEBI" id="CHEBI:58247"/>
        <dbReference type="EC" id="5.1.3.15"/>
    </reaction>
</comment>
<comment type="caution">
    <text evidence="6">The sequence shown here is derived from an EMBL/GenBank/DDBJ whole genome shotgun (WGS) entry which is preliminary data.</text>
</comment>
<dbReference type="Gene3D" id="2.70.98.10">
    <property type="match status" value="1"/>
</dbReference>
<dbReference type="SUPFAM" id="SSF74650">
    <property type="entry name" value="Galactose mutarotase-like"/>
    <property type="match status" value="1"/>
</dbReference>
<feature type="active site" evidence="5">
    <location>
        <position position="291"/>
    </location>
</feature>
<evidence type="ECO:0000256" key="1">
    <source>
        <dbReference type="ARBA" id="ARBA00001096"/>
    </source>
</evidence>
<dbReference type="GO" id="GO:0030246">
    <property type="term" value="F:carbohydrate binding"/>
    <property type="evidence" value="ECO:0007669"/>
    <property type="project" value="UniProtKB-UniRule"/>
</dbReference>
<reference evidence="6 7" key="1">
    <citation type="submission" date="2018-08" db="EMBL/GenBank/DDBJ databases">
        <title>Recombination of ecologically and evolutionarily significant loci maintains genetic cohesion in the Pseudomonas syringae species complex.</title>
        <authorList>
            <person name="Dillon M."/>
            <person name="Thakur S."/>
            <person name="Almeida R.N.D."/>
            <person name="Weir B.S."/>
            <person name="Guttman D.S."/>
        </authorList>
    </citation>
    <scope>NUCLEOTIDE SEQUENCE [LARGE SCALE GENOMIC DNA]</scope>
    <source>
        <strain evidence="6 7">ICMP 11281</strain>
    </source>
</reference>
<dbReference type="Proteomes" id="UP000271631">
    <property type="component" value="Unassembled WGS sequence"/>
</dbReference>
<evidence type="ECO:0000313" key="7">
    <source>
        <dbReference type="Proteomes" id="UP000271631"/>
    </source>
</evidence>
<organism evidence="6 7">
    <name type="scientific">Pseudomonas syringae pv. maculicola</name>
    <dbReference type="NCBI Taxonomy" id="59511"/>
    <lineage>
        <taxon>Bacteria</taxon>
        <taxon>Pseudomonadati</taxon>
        <taxon>Pseudomonadota</taxon>
        <taxon>Gammaproteobacteria</taxon>
        <taxon>Pseudomonadales</taxon>
        <taxon>Pseudomonadaceae</taxon>
        <taxon>Pseudomonas</taxon>
    </lineage>
</organism>
<evidence type="ECO:0000256" key="5">
    <source>
        <dbReference type="PIRSR" id="PIRSR016020-1"/>
    </source>
</evidence>
<protein>
    <recommendedName>
        <fullName evidence="4">Putative glucose-6-phosphate 1-epimerase</fullName>
        <ecNumber evidence="4">5.1.3.15</ecNumber>
    </recommendedName>
</protein>
<dbReference type="InterPro" id="IPR014718">
    <property type="entry name" value="GH-type_carb-bd"/>
</dbReference>
<dbReference type="CDD" id="cd09020">
    <property type="entry name" value="D-hex-6-P-epi_like"/>
    <property type="match status" value="1"/>
</dbReference>
<accession>A0A0P9UAJ4</accession>
<gene>
    <name evidence="6" type="ORF">ALP13_04548</name>
</gene>
<dbReference type="PANTHER" id="PTHR11122">
    <property type="entry name" value="APOSPORY-ASSOCIATED PROTEIN C-RELATED"/>
    <property type="match status" value="1"/>
</dbReference>
<dbReference type="EC" id="5.1.3.15" evidence="4"/>
<dbReference type="PIRSF" id="PIRSF016020">
    <property type="entry name" value="PHexose_mutarotase"/>
    <property type="match status" value="1"/>
</dbReference>
<evidence type="ECO:0000256" key="3">
    <source>
        <dbReference type="ARBA" id="ARBA00023235"/>
    </source>
</evidence>
<dbReference type="PANTHER" id="PTHR11122:SF13">
    <property type="entry name" value="GLUCOSE-6-PHOSPHATE 1-EPIMERASE"/>
    <property type="match status" value="1"/>
</dbReference>
<evidence type="ECO:0000313" key="6">
    <source>
        <dbReference type="EMBL" id="RMV28183.1"/>
    </source>
</evidence>
<dbReference type="GO" id="GO:0047938">
    <property type="term" value="F:glucose-6-phosphate 1-epimerase activity"/>
    <property type="evidence" value="ECO:0007669"/>
    <property type="project" value="UniProtKB-UniRule"/>
</dbReference>
<sequence>MCALRAACWLPVFFIGLPLYFSGTRLAMTSHDAQLPEHPLQRFFRSLRARPTFEWERYQLRDVLVIDHPQCQAVFSRQGAQLLHFQPHGQKPWLWCAAQWPQVGAIRGGVPVCWPWYGRHPGESGWPAHGWGRLLDWKLIDSRESEEGVSLHWRLQLWDWQVDLHAELGQGMELRLSTSHEDSEPCHFSHALHAYWRISDVAEVALEGLDGAQGYDELSRQACQQQGELRVLGGCQRVFEHAGALQLQDPTWQRKLNIDTGDSTNTVVWHPGSRPLLGVCGSETTGFVRVEAASGSGDAFSLNPGEQVQLKLQASLAG</sequence>
<evidence type="ECO:0000256" key="4">
    <source>
        <dbReference type="PIRNR" id="PIRNR016020"/>
    </source>
</evidence>